<keyword evidence="3" id="KW-1185">Reference proteome</keyword>
<feature type="region of interest" description="Disordered" evidence="1">
    <location>
        <begin position="165"/>
        <end position="188"/>
    </location>
</feature>
<dbReference type="RefSeq" id="WP_231508706.1">
    <property type="nucleotide sequence ID" value="NZ_JBIRUQ010000001.1"/>
</dbReference>
<reference evidence="2 3" key="1">
    <citation type="submission" date="2024-10" db="EMBL/GenBank/DDBJ databases">
        <title>The Natural Products Discovery Center: Release of the First 8490 Sequenced Strains for Exploring Actinobacteria Biosynthetic Diversity.</title>
        <authorList>
            <person name="Kalkreuter E."/>
            <person name="Kautsar S.A."/>
            <person name="Yang D."/>
            <person name="Bader C.D."/>
            <person name="Teijaro C.N."/>
            <person name="Fluegel L."/>
            <person name="Davis C.M."/>
            <person name="Simpson J.R."/>
            <person name="Lauterbach L."/>
            <person name="Steele A.D."/>
            <person name="Gui C."/>
            <person name="Meng S."/>
            <person name="Li G."/>
            <person name="Viehrig K."/>
            <person name="Ye F."/>
            <person name="Su P."/>
            <person name="Kiefer A.F."/>
            <person name="Nichols A."/>
            <person name="Cepeda A.J."/>
            <person name="Yan W."/>
            <person name="Fan B."/>
            <person name="Jiang Y."/>
            <person name="Adhikari A."/>
            <person name="Zheng C.-J."/>
            <person name="Schuster L."/>
            <person name="Cowan T.M."/>
            <person name="Smanski M.J."/>
            <person name="Chevrette M.G."/>
            <person name="De Carvalho L.P.S."/>
            <person name="Shen B."/>
        </authorList>
    </citation>
    <scope>NUCLEOTIDE SEQUENCE [LARGE SCALE GENOMIC DNA]</scope>
    <source>
        <strain evidence="2 3">NPDC020568</strain>
    </source>
</reference>
<evidence type="ECO:0000313" key="3">
    <source>
        <dbReference type="Proteomes" id="UP001611263"/>
    </source>
</evidence>
<dbReference type="GeneID" id="93503230"/>
<comment type="caution">
    <text evidence="2">The sequence shown here is derived from an EMBL/GenBank/DDBJ whole genome shotgun (WGS) entry which is preliminary data.</text>
</comment>
<gene>
    <name evidence="2" type="ORF">ACH4WX_08565</name>
</gene>
<dbReference type="EMBL" id="JBIRUQ010000001">
    <property type="protein sequence ID" value="MFI1460764.1"/>
    <property type="molecule type" value="Genomic_DNA"/>
</dbReference>
<proteinExistence type="predicted"/>
<evidence type="ECO:0008006" key="4">
    <source>
        <dbReference type="Google" id="ProtNLM"/>
    </source>
</evidence>
<evidence type="ECO:0000256" key="1">
    <source>
        <dbReference type="SAM" id="MobiDB-lite"/>
    </source>
</evidence>
<protein>
    <recommendedName>
        <fullName evidence="4">Glycosaminoglycan attachment site</fullName>
    </recommendedName>
</protein>
<evidence type="ECO:0000313" key="2">
    <source>
        <dbReference type="EMBL" id="MFI1460764.1"/>
    </source>
</evidence>
<accession>A0ABW7TLW1</accession>
<dbReference type="Proteomes" id="UP001611263">
    <property type="component" value="Unassembled WGS sequence"/>
</dbReference>
<organism evidence="2 3">
    <name type="scientific">Nocardia carnea</name>
    <dbReference type="NCBI Taxonomy" id="37328"/>
    <lineage>
        <taxon>Bacteria</taxon>
        <taxon>Bacillati</taxon>
        <taxon>Actinomycetota</taxon>
        <taxon>Actinomycetes</taxon>
        <taxon>Mycobacteriales</taxon>
        <taxon>Nocardiaceae</taxon>
        <taxon>Nocardia</taxon>
    </lineage>
</organism>
<name>A0ABW7TLW1_9NOCA</name>
<sequence length="420" mass="46854">MVVDTDGQYSAVMLARDLRERFRFVALTDFHDRPEDALVDLHDRTNRLLPVVEEQREQGDEAGPPVDFFEPVVAENKLHSSFRTISSGNAYRAAREIIRVMMRWHEDVDGNFVEQFQTSGFDARLWELYLYAVLIEAGLSVSHPKPAPDFLARGLSGEVAIEATTINPSIGPDGRPQRPPTPRTPEELDDYRRNYLPIRYAGPLTTKLGKKYWNRPAVAGKPLVFAIQDFHAPMSMIHSGHALETYLYGLEHEAARDDQGKLVIRASPINEHRWGAKTVPSGFFSLPEARYVSAVIFNSGGTLTKFNRMGTSAGFGADGVVLIREGRAWNPDPDSSTPVSFLHFVTEGYLESWVEGMDVYHNPHAVHPFDPELLPMAAHHRLIENGQIEMTNATPWKPIGSVTSIIELSANAAPSSDNAQ</sequence>